<keyword evidence="3 5" id="KW-1133">Transmembrane helix</keyword>
<dbReference type="EMBL" id="HF680312">
    <property type="protein sequence ID" value="CCU72977.1"/>
    <property type="molecule type" value="Genomic_DNA"/>
</dbReference>
<feature type="transmembrane region" description="Helical" evidence="5">
    <location>
        <begin position="172"/>
        <end position="189"/>
    </location>
</feature>
<protein>
    <submittedName>
        <fullName evidence="7">O-antigen polymerase</fullName>
    </submittedName>
</protein>
<keyword evidence="8" id="KW-1185">Reference proteome</keyword>
<dbReference type="Proteomes" id="UP000011866">
    <property type="component" value="Chromosome"/>
</dbReference>
<evidence type="ECO:0000256" key="1">
    <source>
        <dbReference type="ARBA" id="ARBA00004141"/>
    </source>
</evidence>
<dbReference type="Pfam" id="PF04932">
    <property type="entry name" value="Wzy_C"/>
    <property type="match status" value="1"/>
</dbReference>
<dbReference type="RefSeq" id="WP_015487693.1">
    <property type="nucleotide sequence ID" value="NC_020888.1"/>
</dbReference>
<reference evidence="7 8" key="1">
    <citation type="journal article" date="2013" name="Genome Announc.">
        <title>Genome Sequence of Thalassolituus oleivorans MIL-1 (DSM 14913T).</title>
        <authorList>
            <person name="Golyshin P.N."/>
            <person name="Werner J."/>
            <person name="Chernikova T.N."/>
            <person name="Tran H."/>
            <person name="Ferrer M."/>
            <person name="Yakimov M.M."/>
            <person name="Teeling H."/>
            <person name="Golyshina O.V."/>
        </authorList>
    </citation>
    <scope>NUCLEOTIDE SEQUENCE [LARGE SCALE GENOMIC DNA]</scope>
    <source>
        <strain evidence="7 8">MIL-1</strain>
    </source>
</reference>
<feature type="transmembrane region" description="Helical" evidence="5">
    <location>
        <begin position="24"/>
        <end position="41"/>
    </location>
</feature>
<feature type="transmembrane region" description="Helical" evidence="5">
    <location>
        <begin position="97"/>
        <end position="115"/>
    </location>
</feature>
<dbReference type="AlphaFoldDB" id="M5DUA0"/>
<keyword evidence="4 5" id="KW-0472">Membrane</keyword>
<dbReference type="PANTHER" id="PTHR37422:SF13">
    <property type="entry name" value="LIPOPOLYSACCHARIDE BIOSYNTHESIS PROTEIN PA4999-RELATED"/>
    <property type="match status" value="1"/>
</dbReference>
<feature type="transmembrane region" description="Helical" evidence="5">
    <location>
        <begin position="62"/>
        <end position="85"/>
    </location>
</feature>
<feature type="transmembrane region" description="Helical" evidence="5">
    <location>
        <begin position="388"/>
        <end position="406"/>
    </location>
</feature>
<evidence type="ECO:0000313" key="8">
    <source>
        <dbReference type="Proteomes" id="UP000011866"/>
    </source>
</evidence>
<sequence>MTRWGCFQALLFILPLPFGGAADWVWPWFAVTAMVLLALDLRERLLFQSVNHLPSLTLPVAFTRALPVLGLLAAVQVWVFFQWLWPTSVSVFETYQSLLKGIGLTSFFALALLNLDSRRRVTRAIWIVVLAAAFQAVFGALMVLTGWELGFFIEKSAYRGLATGTYINRNHLAGYLEMALALGIGLLLAQSTQYRGSFRQRLRQLVRMLLSTKVLLRLLLAIMVIALVLTRSRMGNTAFFASLMITGGLALVLMRNKTLSTTILLSSLLVIDIAIVGTFFGVEKVAERLQNTTSETESRDEVTRDTLQIARDHLLAGIGAGTFIYSYPAYKSDDIKADRIYNNAHNDHAQFMAEFGLPAFLLLALAVLISIWWAIMAMVKRNSELFKGVGFGACMGIIALLIHSAVDFNLQIPANAYMFVLLLALAAVARWTPHKSEKAPEIRRSRSAHNG</sequence>
<evidence type="ECO:0000256" key="3">
    <source>
        <dbReference type="ARBA" id="ARBA00022989"/>
    </source>
</evidence>
<comment type="subcellular location">
    <subcellularLocation>
        <location evidence="1">Membrane</location>
        <topology evidence="1">Multi-pass membrane protein</topology>
    </subcellularLocation>
</comment>
<evidence type="ECO:0000256" key="5">
    <source>
        <dbReference type="SAM" id="Phobius"/>
    </source>
</evidence>
<accession>M5DUA0</accession>
<keyword evidence="2 5" id="KW-0812">Transmembrane</keyword>
<feature type="transmembrane region" description="Helical" evidence="5">
    <location>
        <begin position="235"/>
        <end position="254"/>
    </location>
</feature>
<evidence type="ECO:0000256" key="2">
    <source>
        <dbReference type="ARBA" id="ARBA00022692"/>
    </source>
</evidence>
<feature type="transmembrane region" description="Helical" evidence="5">
    <location>
        <begin position="127"/>
        <end position="152"/>
    </location>
</feature>
<evidence type="ECO:0000313" key="7">
    <source>
        <dbReference type="EMBL" id="CCU72977.1"/>
    </source>
</evidence>
<dbReference type="InterPro" id="IPR007016">
    <property type="entry name" value="O-antigen_ligase-rel_domated"/>
</dbReference>
<dbReference type="GeneID" id="79177352"/>
<feature type="transmembrane region" description="Helical" evidence="5">
    <location>
        <begin position="210"/>
        <end position="229"/>
    </location>
</feature>
<dbReference type="PANTHER" id="PTHR37422">
    <property type="entry name" value="TEICHURONIC ACID BIOSYNTHESIS PROTEIN TUAE"/>
    <property type="match status" value="1"/>
</dbReference>
<dbReference type="STRING" id="187493.CN03_05450"/>
<evidence type="ECO:0000259" key="6">
    <source>
        <dbReference type="Pfam" id="PF04932"/>
    </source>
</evidence>
<dbReference type="InterPro" id="IPR051533">
    <property type="entry name" value="WaaL-like"/>
</dbReference>
<dbReference type="PATRIC" id="fig|1298593.3.peg.2483"/>
<gene>
    <name evidence="7" type="ORF">TOL_2578</name>
</gene>
<feature type="transmembrane region" description="Helical" evidence="5">
    <location>
        <begin position="355"/>
        <end position="376"/>
    </location>
</feature>
<feature type="transmembrane region" description="Helical" evidence="5">
    <location>
        <begin position="261"/>
        <end position="282"/>
    </location>
</feature>
<feature type="transmembrane region" description="Helical" evidence="5">
    <location>
        <begin position="412"/>
        <end position="429"/>
    </location>
</feature>
<dbReference type="GO" id="GO:0016020">
    <property type="term" value="C:membrane"/>
    <property type="evidence" value="ECO:0007669"/>
    <property type="project" value="UniProtKB-SubCell"/>
</dbReference>
<feature type="domain" description="O-antigen ligase-related" evidence="6">
    <location>
        <begin position="219"/>
        <end position="363"/>
    </location>
</feature>
<evidence type="ECO:0000256" key="4">
    <source>
        <dbReference type="ARBA" id="ARBA00023136"/>
    </source>
</evidence>
<dbReference type="KEGG" id="tol:TOL_2578"/>
<organism evidence="7 8">
    <name type="scientific">Thalassolituus oleivorans MIL-1</name>
    <dbReference type="NCBI Taxonomy" id="1298593"/>
    <lineage>
        <taxon>Bacteria</taxon>
        <taxon>Pseudomonadati</taxon>
        <taxon>Pseudomonadota</taxon>
        <taxon>Gammaproteobacteria</taxon>
        <taxon>Oceanospirillales</taxon>
        <taxon>Oceanospirillaceae</taxon>
        <taxon>Thalassolituus</taxon>
    </lineage>
</organism>
<dbReference type="eggNOG" id="COG3307">
    <property type="taxonomic scope" value="Bacteria"/>
</dbReference>
<name>M5DUA0_9GAMM</name>
<dbReference type="HOGENOM" id="CLU_035700_1_0_6"/>
<proteinExistence type="predicted"/>